<keyword evidence="4" id="KW-0472">Membrane</keyword>
<dbReference type="PANTHER" id="PTHR34836:SF1">
    <property type="entry name" value="OS09G0428600 PROTEIN"/>
    <property type="match status" value="1"/>
</dbReference>
<gene>
    <name evidence="7" type="ORF">ILEXP_LOCUS2261</name>
</gene>
<keyword evidence="5" id="KW-0732">Signal</keyword>
<dbReference type="InterPro" id="IPR028082">
    <property type="entry name" value="Peripla_BP_I"/>
</dbReference>
<evidence type="ECO:0000256" key="4">
    <source>
        <dbReference type="ARBA" id="ARBA00023136"/>
    </source>
</evidence>
<dbReference type="Gene3D" id="3.40.190.10">
    <property type="entry name" value="Periplasmic binding protein-like II"/>
    <property type="match status" value="1"/>
</dbReference>
<dbReference type="Pfam" id="PF01094">
    <property type="entry name" value="ANF_receptor"/>
    <property type="match status" value="1"/>
</dbReference>
<keyword evidence="3" id="KW-1133">Transmembrane helix</keyword>
<evidence type="ECO:0000256" key="3">
    <source>
        <dbReference type="ARBA" id="ARBA00022989"/>
    </source>
</evidence>
<dbReference type="FunFam" id="3.40.50.2300:FF:000188">
    <property type="entry name" value="Glutamate receptor"/>
    <property type="match status" value="1"/>
</dbReference>
<reference evidence="7 8" key="1">
    <citation type="submission" date="2024-02" db="EMBL/GenBank/DDBJ databases">
        <authorList>
            <person name="Vignale AGUSTIN F."/>
            <person name="Sosa J E."/>
            <person name="Modenutti C."/>
        </authorList>
    </citation>
    <scope>NUCLEOTIDE SEQUENCE [LARGE SCALE GENOMIC DNA]</scope>
</reference>
<feature type="domain" description="Receptor ligand binding region" evidence="6">
    <location>
        <begin position="55"/>
        <end position="398"/>
    </location>
</feature>
<evidence type="ECO:0000256" key="5">
    <source>
        <dbReference type="SAM" id="SignalP"/>
    </source>
</evidence>
<comment type="caution">
    <text evidence="7">The sequence shown here is derived from an EMBL/GenBank/DDBJ whole genome shotgun (WGS) entry which is preliminary data.</text>
</comment>
<name>A0ABC8QVB9_9AQUA</name>
<dbReference type="PANTHER" id="PTHR34836">
    <property type="entry name" value="OS06G0188250 PROTEIN"/>
    <property type="match status" value="1"/>
</dbReference>
<accession>A0ABC8QVB9</accession>
<proteinExistence type="predicted"/>
<dbReference type="InterPro" id="IPR001828">
    <property type="entry name" value="ANF_lig-bd_rcpt"/>
</dbReference>
<feature type="signal peptide" evidence="5">
    <location>
        <begin position="1"/>
        <end position="21"/>
    </location>
</feature>
<dbReference type="Proteomes" id="UP001642360">
    <property type="component" value="Unassembled WGS sequence"/>
</dbReference>
<dbReference type="InterPro" id="IPR015683">
    <property type="entry name" value="Ionotropic_Glu_rcpt"/>
</dbReference>
<evidence type="ECO:0000256" key="1">
    <source>
        <dbReference type="ARBA" id="ARBA00004370"/>
    </source>
</evidence>
<evidence type="ECO:0000313" key="7">
    <source>
        <dbReference type="EMBL" id="CAK9135315.1"/>
    </source>
</evidence>
<comment type="subcellular location">
    <subcellularLocation>
        <location evidence="1">Membrane</location>
    </subcellularLocation>
</comment>
<dbReference type="Gene3D" id="3.40.50.2300">
    <property type="match status" value="3"/>
</dbReference>
<evidence type="ECO:0000256" key="2">
    <source>
        <dbReference type="ARBA" id="ARBA00022692"/>
    </source>
</evidence>
<dbReference type="CDD" id="cd19990">
    <property type="entry name" value="PBP1_GABAb_receptor_plant"/>
    <property type="match status" value="1"/>
</dbReference>
<dbReference type="GO" id="GO:0016020">
    <property type="term" value="C:membrane"/>
    <property type="evidence" value="ECO:0007669"/>
    <property type="project" value="UniProtKB-SubCell"/>
</dbReference>
<evidence type="ECO:0000259" key="6">
    <source>
        <dbReference type="Pfam" id="PF01094"/>
    </source>
</evidence>
<keyword evidence="8" id="KW-1185">Reference proteome</keyword>
<organism evidence="7 8">
    <name type="scientific">Ilex paraguariensis</name>
    <name type="common">yerba mate</name>
    <dbReference type="NCBI Taxonomy" id="185542"/>
    <lineage>
        <taxon>Eukaryota</taxon>
        <taxon>Viridiplantae</taxon>
        <taxon>Streptophyta</taxon>
        <taxon>Embryophyta</taxon>
        <taxon>Tracheophyta</taxon>
        <taxon>Spermatophyta</taxon>
        <taxon>Magnoliopsida</taxon>
        <taxon>eudicotyledons</taxon>
        <taxon>Gunneridae</taxon>
        <taxon>Pentapetalae</taxon>
        <taxon>asterids</taxon>
        <taxon>campanulids</taxon>
        <taxon>Aquifoliales</taxon>
        <taxon>Aquifoliaceae</taxon>
        <taxon>Ilex</taxon>
    </lineage>
</organism>
<dbReference type="InterPro" id="IPR044440">
    <property type="entry name" value="GABAb_receptor_plant_PBP1"/>
</dbReference>
<evidence type="ECO:0000313" key="8">
    <source>
        <dbReference type="Proteomes" id="UP001642360"/>
    </source>
</evidence>
<dbReference type="SUPFAM" id="SSF53822">
    <property type="entry name" value="Periplasmic binding protein-like I"/>
    <property type="match status" value="1"/>
</dbReference>
<dbReference type="AlphaFoldDB" id="A0ABC8QVB9"/>
<protein>
    <recommendedName>
        <fullName evidence="6">Receptor ligand binding region domain-containing protein</fullName>
    </recommendedName>
</protein>
<dbReference type="EMBL" id="CAUOFW020000703">
    <property type="protein sequence ID" value="CAK9135315.1"/>
    <property type="molecule type" value="Genomic_DNA"/>
</dbReference>
<keyword evidence="2" id="KW-0812">Transmembrane</keyword>
<sequence>MSTLVLSFLLGFLLLVQHSKQSVNKEDSGPVSPHRIPMSIGGVVDTSSRVGKEQKLAMEMAVHDLHQLSTGSELVLINLKDSYGNSAQAAYAAIDLIDRKHAEAIVGPLTLHEASVVRELNNVTKDIPIMSIAPIPPISPPLLPPQPPSFIQMSNDLTTHMQCIAAIVGHFRWRKVTAIYEQSTSLSTDSELIIHLSDSLLAVDSVIERHTAFPPISSLTNTRNFIEEELKKLRSKSNRVFILIQSSLDFAAILFEKAKQMGMMEKGYVWIVTDDIASLLDSVDPSAISNMQGVIGFKTNFIDTTESYRQFRLRFRRNFRSEHPEEEEHSDPSIFALRAYDATLAIARAMQISQGERNSKGLINHILSSDFEGLSGRIRFNKGQLSELPIFRIINVIGKSYREVTFWSPLFGFSQDFIKRVGMKMRVGNGLVGELGSIYWPGSDQSVPKGWSLGEGEKPMKIGVPARGAFNQFVNVNYDPSRNETSVTGFSIEVFEAAVNRLPYDLPYVLVPYYGSYDEMVAEVHNKVCLSFHDTITYIRYQ</sequence>
<feature type="chain" id="PRO_5044749616" description="Receptor ligand binding region domain-containing protein" evidence="5">
    <location>
        <begin position="22"/>
        <end position="542"/>
    </location>
</feature>